<name>A0A4R5QET3_9PROT</name>
<dbReference type="EMBL" id="SMSJ01000025">
    <property type="protein sequence ID" value="TDH61198.1"/>
    <property type="molecule type" value="Genomic_DNA"/>
</dbReference>
<keyword evidence="2" id="KW-1185">Reference proteome</keyword>
<sequence length="164" mass="18007">MNRISHLTLNTGHLARTSRLDVAQGVIDQLLPLIDAEEGPVPCMPGWYLDFMFPRDSQGARLDGSGFFHIASEPGLSKLPAVLCVACWRVERQAEAWAHVLLDWQALHLALSGLGLWRPAPSMPPALPWLAVWMTPAALMAGIENMMAFGDLERCVAWAIIPDA</sequence>
<comment type="caution">
    <text evidence="1">The sequence shown here is derived from an EMBL/GenBank/DDBJ whole genome shotgun (WGS) entry which is preliminary data.</text>
</comment>
<reference evidence="1 2" key="1">
    <citation type="journal article" date="2016" name="J. Microbiol.">
        <title>Dankookia rubra gen. nov., sp. nov., an alphaproteobacterium isolated from sediment of a shallow stream.</title>
        <authorList>
            <person name="Kim W.H."/>
            <person name="Kim D.H."/>
            <person name="Kang K."/>
            <person name="Ahn T.Y."/>
        </authorList>
    </citation>
    <scope>NUCLEOTIDE SEQUENCE [LARGE SCALE GENOMIC DNA]</scope>
    <source>
        <strain evidence="1 2">JCM30602</strain>
    </source>
</reference>
<evidence type="ECO:0000313" key="2">
    <source>
        <dbReference type="Proteomes" id="UP000295096"/>
    </source>
</evidence>
<organism evidence="1 2">
    <name type="scientific">Dankookia rubra</name>
    <dbReference type="NCBI Taxonomy" id="1442381"/>
    <lineage>
        <taxon>Bacteria</taxon>
        <taxon>Pseudomonadati</taxon>
        <taxon>Pseudomonadota</taxon>
        <taxon>Alphaproteobacteria</taxon>
        <taxon>Acetobacterales</taxon>
        <taxon>Roseomonadaceae</taxon>
        <taxon>Dankookia</taxon>
    </lineage>
</organism>
<evidence type="ECO:0000313" key="1">
    <source>
        <dbReference type="EMBL" id="TDH61198.1"/>
    </source>
</evidence>
<dbReference type="AlphaFoldDB" id="A0A4R5QET3"/>
<accession>A0A4R5QET3</accession>
<dbReference type="Proteomes" id="UP000295096">
    <property type="component" value="Unassembled WGS sequence"/>
</dbReference>
<dbReference type="RefSeq" id="WP_133290065.1">
    <property type="nucleotide sequence ID" value="NZ_SMSJ01000025.1"/>
</dbReference>
<protein>
    <submittedName>
        <fullName evidence="1">Uncharacterized protein</fullName>
    </submittedName>
</protein>
<proteinExistence type="predicted"/>
<dbReference type="OrthoDB" id="8445121at2"/>
<gene>
    <name evidence="1" type="ORF">E2C06_18350</name>
</gene>